<name>A0ABP8A2M7_9MICO</name>
<sequence>MSDQLVNHASGEIIEPRAQAEVEALLAVPEGFYGPTLGPGEVADMIEAAGELGAHVGRVVTFLYEERHRAEEKYQAAFADHMVMHSKHGAVLARQFAIQKTQSELHELNLAKEKLRYATEMQRAISERAIGLMSINKRLLGPRG</sequence>
<protein>
    <submittedName>
        <fullName evidence="1">Uncharacterized protein</fullName>
    </submittedName>
</protein>
<accession>A0ABP8A2M7</accession>
<organism evidence="1 2">
    <name type="scientific">Gryllotalpicola koreensis</name>
    <dbReference type="NCBI Taxonomy" id="993086"/>
    <lineage>
        <taxon>Bacteria</taxon>
        <taxon>Bacillati</taxon>
        <taxon>Actinomycetota</taxon>
        <taxon>Actinomycetes</taxon>
        <taxon>Micrococcales</taxon>
        <taxon>Microbacteriaceae</taxon>
        <taxon>Gryllotalpicola</taxon>
    </lineage>
</organism>
<gene>
    <name evidence="1" type="ORF">GCM10022287_23550</name>
</gene>
<dbReference type="RefSeq" id="WP_344754609.1">
    <property type="nucleotide sequence ID" value="NZ_BAABBW010000004.1"/>
</dbReference>
<comment type="caution">
    <text evidence="1">The sequence shown here is derived from an EMBL/GenBank/DDBJ whole genome shotgun (WGS) entry which is preliminary data.</text>
</comment>
<reference evidence="2" key="1">
    <citation type="journal article" date="2019" name="Int. J. Syst. Evol. Microbiol.">
        <title>The Global Catalogue of Microorganisms (GCM) 10K type strain sequencing project: providing services to taxonomists for standard genome sequencing and annotation.</title>
        <authorList>
            <consortium name="The Broad Institute Genomics Platform"/>
            <consortium name="The Broad Institute Genome Sequencing Center for Infectious Disease"/>
            <person name="Wu L."/>
            <person name="Ma J."/>
        </authorList>
    </citation>
    <scope>NUCLEOTIDE SEQUENCE [LARGE SCALE GENOMIC DNA]</scope>
    <source>
        <strain evidence="2">JCM 17591</strain>
    </source>
</reference>
<dbReference type="Proteomes" id="UP001501079">
    <property type="component" value="Unassembled WGS sequence"/>
</dbReference>
<keyword evidence="2" id="KW-1185">Reference proteome</keyword>
<dbReference type="EMBL" id="BAABBW010000004">
    <property type="protein sequence ID" value="GAA4176390.1"/>
    <property type="molecule type" value="Genomic_DNA"/>
</dbReference>
<evidence type="ECO:0000313" key="2">
    <source>
        <dbReference type="Proteomes" id="UP001501079"/>
    </source>
</evidence>
<proteinExistence type="predicted"/>
<evidence type="ECO:0000313" key="1">
    <source>
        <dbReference type="EMBL" id="GAA4176390.1"/>
    </source>
</evidence>